<protein>
    <recommendedName>
        <fullName evidence="2">DUF306 domain-containing protein</fullName>
    </recommendedName>
</protein>
<dbReference type="InterPro" id="IPR053147">
    <property type="entry name" value="Hsp_HslJ-like"/>
</dbReference>
<dbReference type="InterPro" id="IPR005184">
    <property type="entry name" value="DUF306_Meta_HslJ"/>
</dbReference>
<dbReference type="Pfam" id="PF03724">
    <property type="entry name" value="META"/>
    <property type="match status" value="1"/>
</dbReference>
<dbReference type="InterPro" id="IPR039366">
    <property type="entry name" value="Pilotin"/>
</dbReference>
<accession>A0ABS0ACR7</accession>
<sequence length="349" mass="37853">MLFALAACDNTDTPSPVEPVSAPSPEDASEARDGLAGIWRPEGENPLHALVLENDGQLYLVGDHGHRGVRWEKQDDDTLLLSYLNTRDDDPLNQDPLTITLENPSLTLAGDGPFAGDYRRDASGVGTLEGQVVLPDDADIPDTSVLVLTLRDQGAADATPVVQRLTRLVVEDGKMPFRLYYNGDMIDDTHRYVVDARVILDGAVQFTTTAPHRVLNGASDGPTSLSLHAATAEPPFADTYWKLIQVGDEQTPPPQDQNTQAHLVFHSEGQQVKGSTGCNSLSGGYQNDDGRLTLEALATTKRACSGPDQAQAFTDALERTQRFEIQGQRLTLYGEGEQALAILQAEYLF</sequence>
<dbReference type="EMBL" id="ARXR01000002">
    <property type="protein sequence ID" value="MBF5051714.1"/>
    <property type="molecule type" value="Genomic_DNA"/>
</dbReference>
<feature type="region of interest" description="Disordered" evidence="1">
    <location>
        <begin position="7"/>
        <end position="32"/>
    </location>
</feature>
<evidence type="ECO:0000256" key="1">
    <source>
        <dbReference type="SAM" id="MobiDB-lite"/>
    </source>
</evidence>
<feature type="domain" description="DUF306" evidence="2">
    <location>
        <begin position="235"/>
        <end position="340"/>
    </location>
</feature>
<dbReference type="PANTHER" id="PTHR35535:SF2">
    <property type="entry name" value="DUF306 DOMAIN-CONTAINING PROTEIN"/>
    <property type="match status" value="1"/>
</dbReference>
<evidence type="ECO:0000313" key="3">
    <source>
        <dbReference type="EMBL" id="MBF5051714.1"/>
    </source>
</evidence>
<gene>
    <name evidence="3" type="ORF">ISO4_00316</name>
</gene>
<dbReference type="InterPro" id="IPR038670">
    <property type="entry name" value="HslJ-like_sf"/>
</dbReference>
<evidence type="ECO:0000313" key="4">
    <source>
        <dbReference type="Proteomes" id="UP000644441"/>
    </source>
</evidence>
<dbReference type="PANTHER" id="PTHR35535">
    <property type="entry name" value="HEAT SHOCK PROTEIN HSLJ"/>
    <property type="match status" value="1"/>
</dbReference>
<dbReference type="Pfam" id="PF09619">
    <property type="entry name" value="YscW"/>
    <property type="match status" value="1"/>
</dbReference>
<dbReference type="Proteomes" id="UP000644441">
    <property type="component" value="Unassembled WGS sequence"/>
</dbReference>
<proteinExistence type="predicted"/>
<name>A0ABS0ACR7_9GAMM</name>
<comment type="caution">
    <text evidence="3">The sequence shown here is derived from an EMBL/GenBank/DDBJ whole genome shotgun (WGS) entry which is preliminary data.</text>
</comment>
<organism evidence="3 4">
    <name type="scientific">Alloalcanivorax venustensis ISO4</name>
    <dbReference type="NCBI Taxonomy" id="1177184"/>
    <lineage>
        <taxon>Bacteria</taxon>
        <taxon>Pseudomonadati</taxon>
        <taxon>Pseudomonadota</taxon>
        <taxon>Gammaproteobacteria</taxon>
        <taxon>Oceanospirillales</taxon>
        <taxon>Alcanivoracaceae</taxon>
        <taxon>Alloalcanivorax</taxon>
    </lineage>
</organism>
<feature type="compositionally biased region" description="Low complexity" evidence="1">
    <location>
        <begin position="14"/>
        <end position="26"/>
    </location>
</feature>
<dbReference type="Gene3D" id="2.40.128.270">
    <property type="match status" value="1"/>
</dbReference>
<keyword evidence="4" id="KW-1185">Reference proteome</keyword>
<evidence type="ECO:0000259" key="2">
    <source>
        <dbReference type="Pfam" id="PF03724"/>
    </source>
</evidence>
<reference evidence="3 4" key="1">
    <citation type="submission" date="2012-09" db="EMBL/GenBank/DDBJ databases">
        <title>Genome Sequence of alkane-degrading Bacterium Alcanivorax venustensis ISO4.</title>
        <authorList>
            <person name="Lai Q."/>
            <person name="Shao Z."/>
        </authorList>
    </citation>
    <scope>NUCLEOTIDE SEQUENCE [LARGE SCALE GENOMIC DNA]</scope>
    <source>
        <strain evidence="3 4">ISO4</strain>
    </source>
</reference>